<dbReference type="PROSITE" id="PS50005">
    <property type="entry name" value="TPR"/>
    <property type="match status" value="2"/>
</dbReference>
<reference evidence="5" key="1">
    <citation type="submission" date="2005-08" db="EMBL/GenBank/DDBJ databases">
        <title>Complete sequence of Dechloromonas aromatica RCB.</title>
        <authorList>
            <person name="Salinero K.K."/>
            <person name="Copeland A."/>
            <person name="Lucas S."/>
            <person name="Lapidus A."/>
            <person name="Barry K."/>
            <person name="Detter J.C."/>
            <person name="Glavina T."/>
            <person name="Hammon N."/>
            <person name="Israni S."/>
            <person name="Pitluck S."/>
            <person name="Di Bartolo G."/>
            <person name="Trong S."/>
            <person name="Schmutz J."/>
            <person name="Larimer F."/>
            <person name="Land M."/>
            <person name="Ivanova N."/>
            <person name="Richardson P."/>
        </authorList>
    </citation>
    <scope>NUCLEOTIDE SEQUENCE</scope>
    <source>
        <strain evidence="5">RCB</strain>
    </source>
</reference>
<dbReference type="Pfam" id="PF09976">
    <property type="entry name" value="TPR_21"/>
    <property type="match status" value="1"/>
</dbReference>
<dbReference type="KEGG" id="dar:Daro_1943"/>
<evidence type="ECO:0000313" key="5">
    <source>
        <dbReference type="EMBL" id="AAZ46689.1"/>
    </source>
</evidence>
<dbReference type="InterPro" id="IPR011990">
    <property type="entry name" value="TPR-like_helical_dom_sf"/>
</dbReference>
<dbReference type="PANTHER" id="PTHR45586:SF1">
    <property type="entry name" value="LIPOPOLYSACCHARIDE ASSEMBLY PROTEIN B"/>
    <property type="match status" value="1"/>
</dbReference>
<dbReference type="NCBIfam" id="TIGR02917">
    <property type="entry name" value="PEP_TPR_lipo"/>
    <property type="match status" value="1"/>
</dbReference>
<dbReference type="InterPro" id="IPR051012">
    <property type="entry name" value="CellSynth/LPSAsmb/PSIAsmb"/>
</dbReference>
<dbReference type="SUPFAM" id="SSF48452">
    <property type="entry name" value="TPR-like"/>
    <property type="match status" value="3"/>
</dbReference>
<dbReference type="AlphaFoldDB" id="Q47EP2"/>
<dbReference type="STRING" id="159087.Daro_1943"/>
<name>Q47EP2_DECAR</name>
<evidence type="ECO:0000256" key="3">
    <source>
        <dbReference type="PROSITE-ProRule" id="PRU00339"/>
    </source>
</evidence>
<gene>
    <name evidence="5" type="ordered locus">Daro_1943</name>
</gene>
<feature type="repeat" description="TPR" evidence="3">
    <location>
        <begin position="148"/>
        <end position="181"/>
    </location>
</feature>
<keyword evidence="1" id="KW-0677">Repeat</keyword>
<dbReference type="HOGENOM" id="CLU_007251_0_1_4"/>
<dbReference type="InterPro" id="IPR019734">
    <property type="entry name" value="TPR_rpt"/>
</dbReference>
<accession>Q47EP2</accession>
<dbReference type="Gene3D" id="1.25.40.10">
    <property type="entry name" value="Tetratricopeptide repeat domain"/>
    <property type="match status" value="4"/>
</dbReference>
<protein>
    <submittedName>
        <fullName evidence="5">TPR repeat:Tetratricopeptide TPR_4</fullName>
    </submittedName>
</protein>
<dbReference type="Pfam" id="PF14559">
    <property type="entry name" value="TPR_19"/>
    <property type="match status" value="3"/>
</dbReference>
<dbReference type="InterPro" id="IPR018704">
    <property type="entry name" value="SecYEG/CpoB_TPR"/>
</dbReference>
<dbReference type="PANTHER" id="PTHR45586">
    <property type="entry name" value="TPR REPEAT-CONTAINING PROTEIN PA4667"/>
    <property type="match status" value="1"/>
</dbReference>
<evidence type="ECO:0000256" key="2">
    <source>
        <dbReference type="ARBA" id="ARBA00022803"/>
    </source>
</evidence>
<organism evidence="5">
    <name type="scientific">Dechloromonas aromatica (strain RCB)</name>
    <dbReference type="NCBI Taxonomy" id="159087"/>
    <lineage>
        <taxon>Bacteria</taxon>
        <taxon>Pseudomonadati</taxon>
        <taxon>Pseudomonadota</taxon>
        <taxon>Betaproteobacteria</taxon>
        <taxon>Rhodocyclales</taxon>
        <taxon>Azonexaceae</taxon>
        <taxon>Dechloromonas</taxon>
    </lineage>
</organism>
<sequence length="952" mass="102498">MMHPKLLKLSGLGLIRQGLGFALRASVAVTLTAALSAIAEATPEKAASYYEDALRKYENNEMPAAVIQLKNAIQQDQKMLAAHLLLGKALLKNGDLKGAEAAFEEALKQGVNRGEVALPLGQIYLALGRPEAVIEKIPASGLPPALQVEVLTMRGNAYLESGKSSLAVQSFENAKAIDPKSPLPLIAEVPMLLAAGRLDQAREKANKAVELAPNNGSAWNIKASVLHASFDANGALAAYDKALTLAPKHVDARIARAALLIDLKRNADAQKDLDYLKTFAEDEPRAAYLRAVLASLHGDANATNAALKEVTRTVDSLPPAWLARREQLLMAAALAHYGLGSHEKAREYLDALIARSPSNLGAKKLLASIYADAKDYGRAQTLLESLQRATPDDPQVMYLLGTVNLAQRRYAQATDLLEKAATRTGSPDMNRSLGLSQLGLGQAEKGLASLEKAFSANPADFRAGMALATLYMRQAKKDKAMKTAEAMVKQDSANLTALNFLGTIKGASGDKAGARSAYLQVLAKDAAFAPSVLNLVRLDIGEKRFDEARRRLDALLKKDSNDYQVLFEYGLLEQRAERPAEAIRHLTKAGDVQRTDPGPTLALIDLYLNQRQGEQALKAAKALVSKFSTSLRVQQALARTYLATGDAVNARNVLTTATRLAEFDPKAQVSIARMQLAAANPNGAAYSVSKALQGNPDDVAALALAVQVEARRGDSGKADVALRTLTSKHPNDVETIRAGAELAMMRGQYQAAVTGYRKLVAREETSGNALALVDAQTRAGESGKASAFLEAWVKTHPEDQRAQKALADILFRVGQLPVAKQAYQKLLAANPDDAVSLNNYANLLLQMNDPSAQQVAEKAINLSPNHPAYADTLGWILVHKEQLETGLRYLREARLRSPENGDIRFHLAYALAKAGRRDEAKEELRAAIASSGEFKGTALFGQLRRELGVVNE</sequence>
<proteinExistence type="predicted"/>
<dbReference type="OrthoDB" id="5290951at2"/>
<feature type="domain" description="Ancillary SecYEG translocon subunit/Cell division coordinator CpoB TPR" evidence="4">
    <location>
        <begin position="39"/>
        <end position="176"/>
    </location>
</feature>
<keyword evidence="2 3" id="KW-0802">TPR repeat</keyword>
<dbReference type="EMBL" id="CP000089">
    <property type="protein sequence ID" value="AAZ46689.1"/>
    <property type="molecule type" value="Genomic_DNA"/>
</dbReference>
<dbReference type="Pfam" id="PF13432">
    <property type="entry name" value="TPR_16"/>
    <property type="match status" value="3"/>
</dbReference>
<dbReference type="InterPro" id="IPR014266">
    <property type="entry name" value="PEP-CTERM_TPR_PrsT"/>
</dbReference>
<feature type="repeat" description="TPR" evidence="3">
    <location>
        <begin position="800"/>
        <end position="833"/>
    </location>
</feature>
<dbReference type="SMART" id="SM00028">
    <property type="entry name" value="TPR"/>
    <property type="match status" value="15"/>
</dbReference>
<dbReference type="SUPFAM" id="SSF81901">
    <property type="entry name" value="HCP-like"/>
    <property type="match status" value="1"/>
</dbReference>
<dbReference type="eggNOG" id="COG0457">
    <property type="taxonomic scope" value="Bacteria"/>
</dbReference>
<evidence type="ECO:0000256" key="1">
    <source>
        <dbReference type="ARBA" id="ARBA00022737"/>
    </source>
</evidence>
<evidence type="ECO:0000259" key="4">
    <source>
        <dbReference type="Pfam" id="PF09976"/>
    </source>
</evidence>